<dbReference type="PANTHER" id="PTHR38471:SF2">
    <property type="entry name" value="FOUR HELIX BUNDLE PROTEIN"/>
    <property type="match status" value="1"/>
</dbReference>
<dbReference type="SUPFAM" id="SSF158446">
    <property type="entry name" value="IVS-encoded protein-like"/>
    <property type="match status" value="1"/>
</dbReference>
<protein>
    <submittedName>
        <fullName evidence="1">Four helix bundle protein</fullName>
    </submittedName>
</protein>
<keyword evidence="2" id="KW-1185">Reference proteome</keyword>
<sequence length="127" mass="14839">MHQKKSFEDLKVYNDAIDLIVQIYALLQEPQFKKEFGLSDQLRRAALSISNNIAEGFERETDKELIRYLYFSKGSAGEVRNILNVIKAIDFINEDEYQGLRDKVMDISKQLSNFIKYVVKRDLEKGK</sequence>
<dbReference type="CDD" id="cd16377">
    <property type="entry name" value="23S_rRNA_IVP_like"/>
    <property type="match status" value="1"/>
</dbReference>
<accession>A0A5B8YL40</accession>
<dbReference type="Proteomes" id="UP000321954">
    <property type="component" value="Chromosome"/>
</dbReference>
<dbReference type="InterPro" id="IPR012657">
    <property type="entry name" value="23S_rRNA-intervening_sequence"/>
</dbReference>
<reference evidence="1 2" key="1">
    <citation type="submission" date="2019-08" db="EMBL/GenBank/DDBJ databases">
        <title>Antarcticibacterium arcticum sp. nov., a bacterium isolated from marine sediment of the Canadian Beaufort Sea.</title>
        <authorList>
            <person name="Lee Y.M."/>
            <person name="Baek K."/>
            <person name="Lee D.-H."/>
            <person name="Shin S.C."/>
            <person name="Jin Y.K."/>
            <person name="Park Y."/>
        </authorList>
    </citation>
    <scope>NUCLEOTIDE SEQUENCE [LARGE SCALE GENOMIC DNA]</scope>
    <source>
        <strain evidence="1 2">PAMC 28998</strain>
    </source>
</reference>
<organism evidence="1 2">
    <name type="scientific">Antarcticibacterium arcticum</name>
    <dbReference type="NCBI Taxonomy" id="2585771"/>
    <lineage>
        <taxon>Bacteria</taxon>
        <taxon>Pseudomonadati</taxon>
        <taxon>Bacteroidota</taxon>
        <taxon>Flavobacteriia</taxon>
        <taxon>Flavobacteriales</taxon>
        <taxon>Flavobacteriaceae</taxon>
        <taxon>Antarcticibacterium</taxon>
    </lineage>
</organism>
<gene>
    <name evidence="1" type="ORF">FK178_11665</name>
</gene>
<dbReference type="Pfam" id="PF05635">
    <property type="entry name" value="23S_rRNA_IVP"/>
    <property type="match status" value="1"/>
</dbReference>
<dbReference type="RefSeq" id="WP_146835248.1">
    <property type="nucleotide sequence ID" value="NZ_CP042476.1"/>
</dbReference>
<dbReference type="Gene3D" id="1.20.1440.60">
    <property type="entry name" value="23S rRNA-intervening sequence"/>
    <property type="match status" value="1"/>
</dbReference>
<dbReference type="EMBL" id="CP042476">
    <property type="protein sequence ID" value="QED38331.1"/>
    <property type="molecule type" value="Genomic_DNA"/>
</dbReference>
<evidence type="ECO:0000313" key="1">
    <source>
        <dbReference type="EMBL" id="QED38331.1"/>
    </source>
</evidence>
<dbReference type="AlphaFoldDB" id="A0A5B8YL40"/>
<name>A0A5B8YL40_9FLAO</name>
<dbReference type="KEGG" id="anp:FK178_11665"/>
<dbReference type="OrthoDB" id="5515766at2"/>
<dbReference type="PANTHER" id="PTHR38471">
    <property type="entry name" value="FOUR HELIX BUNDLE PROTEIN"/>
    <property type="match status" value="1"/>
</dbReference>
<dbReference type="NCBIfam" id="TIGR02436">
    <property type="entry name" value="four helix bundle protein"/>
    <property type="match status" value="1"/>
</dbReference>
<evidence type="ECO:0000313" key="2">
    <source>
        <dbReference type="Proteomes" id="UP000321954"/>
    </source>
</evidence>
<proteinExistence type="predicted"/>
<dbReference type="InterPro" id="IPR036583">
    <property type="entry name" value="23S_rRNA_IVS_sf"/>
</dbReference>